<dbReference type="SUPFAM" id="SSF52047">
    <property type="entry name" value="RNI-like"/>
    <property type="match status" value="1"/>
</dbReference>
<dbReference type="EMBL" id="CDMZ01002817">
    <property type="protein sequence ID" value="CEM44003.1"/>
    <property type="molecule type" value="Genomic_DNA"/>
</dbReference>
<evidence type="ECO:0000256" key="1">
    <source>
        <dbReference type="SAM" id="MobiDB-lite"/>
    </source>
</evidence>
<sequence length="1128" mass="122649">MQLEIPEKQASEPHVNHRHTVTAPTWQSKSTGIAIWSPFDVAPEKSAYPEPQFPSHSPPPGISKATVVGVGFQSSRRLVPRAFQLKKRVSFRHREKRGAERVDREEEIFLISFQQQPSDMSQIDKHQASDKGRAPCEKNAQKKTEMLGDSSTFHPEESEKDKGDLGTAQEEKNEKDKEKEAGKLNRQRDDSLCLLLQRAGLTSTTLSELSKEKTSFGLAWLSAHLASKTSKKDAKGRKVPLDPESLIDLSGIGKIDAKKIFLFLDRLPPSVREIVLDPAVVKSGSLPLFLRFLERRRPELKKFTFANDSIGPEEAREVFPLLLPSVEGLWLKDTHLGTRGLRPLSDSIKLGHGSSLLSLKIENVGLNLVGLNRFCQTIQETPLLVETLSFSENKCLADNGVAVLVPMLTVESLPRLRALLLKSCGLRARELTVLADVLAQGHLPRVENFDLSGNVGSDAAGDFLTSFGRALRSDSGVCALKELNLFTERCAASACEVEYLLDSLVLKKGAPLENVQVLVQCLNVEKARELGRGKYKSIRNLRLNLGSHPELPSLLGAFVTELEKSRGEETGSAKFESLDLDFRCHGQGFVVVGDGIRSGSLSSFVRKMQMVGLRSDSTASEDESVTTGFVQLASSIAAPGVRLPILCELILKGVQSSGGEISALLGDAVRGGNVGGLRVLVVRAFSGDEFEGGGGKKESGEMGVIALMDAIRESDEGLPRLEKMALAFDGVGAGLGAVGTALMCRPLKMGHLSHLCLKGRGLTPEGLSGFADAVRAGVLRDVVRLRLPTENTWSACEKLKEPWGELMRAIAESDDGLPKLTHFGHDSKENVALALRKLPALEHLEPAFVDLSQEGVDSFAHAVLTGQVSGKVNPLSVRLLADFYPPAGPAAEPRGVRVDQLIRAIAENENGLPPCVVDMNLLGGRMSEEALASLAATGGGVRLSHLKDLKFYRCDLDDDKLRRLGEIFSAQVCPECIHLTVDESRTTLEGIAAFFGTLRPDTLPKIDAFQLGKPGYQRGRSRDFHLEKGQPGTTVRKDSGRVAASGPGRWAEFSAEVAREVKKMAAEGEKEHPRGDFMMRRRMHLNSRNTIFGPPWDGVSVSGDSWVDDDTDYDEDGAPSSSLPGSIE</sequence>
<evidence type="ECO:0000313" key="2">
    <source>
        <dbReference type="EMBL" id="CEM44003.1"/>
    </source>
</evidence>
<feature type="region of interest" description="Disordered" evidence="1">
    <location>
        <begin position="1090"/>
        <end position="1128"/>
    </location>
</feature>
<dbReference type="InterPro" id="IPR032675">
    <property type="entry name" value="LRR_dom_sf"/>
</dbReference>
<feature type="compositionally biased region" description="Basic and acidic residues" evidence="1">
    <location>
        <begin position="154"/>
        <end position="184"/>
    </location>
</feature>
<reference evidence="2" key="1">
    <citation type="submission" date="2014-11" db="EMBL/GenBank/DDBJ databases">
        <authorList>
            <person name="Otto D Thomas"/>
            <person name="Naeem Raeece"/>
        </authorList>
    </citation>
    <scope>NUCLEOTIDE SEQUENCE</scope>
</reference>
<name>A0A0G4HII6_9ALVE</name>
<dbReference type="Gene3D" id="3.80.10.10">
    <property type="entry name" value="Ribonuclease Inhibitor"/>
    <property type="match status" value="2"/>
</dbReference>
<dbReference type="VEuPathDB" id="CryptoDB:Cvel_7013"/>
<feature type="compositionally biased region" description="Polar residues" evidence="1">
    <location>
        <begin position="1119"/>
        <end position="1128"/>
    </location>
</feature>
<feature type="compositionally biased region" description="Basic and acidic residues" evidence="1">
    <location>
        <begin position="1"/>
        <end position="15"/>
    </location>
</feature>
<feature type="compositionally biased region" description="Basic and acidic residues" evidence="1">
    <location>
        <begin position="122"/>
        <end position="146"/>
    </location>
</feature>
<accession>A0A0G4HII6</accession>
<gene>
    <name evidence="2" type="ORF">Cvel_7013</name>
</gene>
<protein>
    <submittedName>
        <fullName evidence="2">Uncharacterized protein</fullName>
    </submittedName>
</protein>
<feature type="compositionally biased region" description="Acidic residues" evidence="1">
    <location>
        <begin position="1106"/>
        <end position="1117"/>
    </location>
</feature>
<feature type="region of interest" description="Disordered" evidence="1">
    <location>
        <begin position="113"/>
        <end position="184"/>
    </location>
</feature>
<proteinExistence type="predicted"/>
<organism evidence="2">
    <name type="scientific">Chromera velia CCMP2878</name>
    <dbReference type="NCBI Taxonomy" id="1169474"/>
    <lineage>
        <taxon>Eukaryota</taxon>
        <taxon>Sar</taxon>
        <taxon>Alveolata</taxon>
        <taxon>Colpodellida</taxon>
        <taxon>Chromeraceae</taxon>
        <taxon>Chromera</taxon>
    </lineage>
</organism>
<dbReference type="AlphaFoldDB" id="A0A0G4HII6"/>
<feature type="region of interest" description="Disordered" evidence="1">
    <location>
        <begin position="1"/>
        <end position="26"/>
    </location>
</feature>
<feature type="region of interest" description="Disordered" evidence="1">
    <location>
        <begin position="1020"/>
        <end position="1046"/>
    </location>
</feature>
<dbReference type="PhylomeDB" id="A0A0G4HII6"/>